<evidence type="ECO:0000256" key="3">
    <source>
        <dbReference type="ARBA" id="ARBA00022827"/>
    </source>
</evidence>
<dbReference type="SUPFAM" id="SSF51905">
    <property type="entry name" value="FAD/NAD(P)-binding domain"/>
    <property type="match status" value="1"/>
</dbReference>
<keyword evidence="4 6" id="KW-0560">Oxidoreductase</keyword>
<keyword evidence="2" id="KW-0285">Flavoprotein</keyword>
<dbReference type="InterPro" id="IPR003953">
    <property type="entry name" value="FAD-dep_OxRdtase_2_FAD-bd"/>
</dbReference>
<dbReference type="RefSeq" id="WP_055653847.1">
    <property type="nucleotide sequence ID" value="NZ_CABIXC010000003.1"/>
</dbReference>
<dbReference type="InterPro" id="IPR027477">
    <property type="entry name" value="Succ_DH/fumarate_Rdtase_cat_sf"/>
</dbReference>
<dbReference type="AlphaFoldDB" id="A0A174B1R7"/>
<dbReference type="PANTHER" id="PTHR43400:SF7">
    <property type="entry name" value="FAD-DEPENDENT OXIDOREDUCTASE 2 FAD BINDING DOMAIN-CONTAINING PROTEIN"/>
    <property type="match status" value="1"/>
</dbReference>
<keyword evidence="3" id="KW-0274">FAD</keyword>
<dbReference type="InterPro" id="IPR050315">
    <property type="entry name" value="FAD-oxidoreductase_2"/>
</dbReference>
<dbReference type="Pfam" id="PF00890">
    <property type="entry name" value="FAD_binding_2"/>
    <property type="match status" value="1"/>
</dbReference>
<feature type="domain" description="FAD-dependent oxidoreductase 2 FAD-binding" evidence="5">
    <location>
        <begin position="28"/>
        <end position="500"/>
    </location>
</feature>
<dbReference type="Gene3D" id="3.50.50.60">
    <property type="entry name" value="FAD/NAD(P)-binding domain"/>
    <property type="match status" value="1"/>
</dbReference>
<dbReference type="Proteomes" id="UP000095651">
    <property type="component" value="Unassembled WGS sequence"/>
</dbReference>
<evidence type="ECO:0000256" key="4">
    <source>
        <dbReference type="ARBA" id="ARBA00023002"/>
    </source>
</evidence>
<gene>
    <name evidence="6" type="primary">fccA2</name>
    <name evidence="6" type="ORF">ERS852407_01442</name>
</gene>
<dbReference type="EC" id="1.3.99.4" evidence="6"/>
<evidence type="ECO:0000256" key="2">
    <source>
        <dbReference type="ARBA" id="ARBA00022630"/>
    </source>
</evidence>
<organism evidence="6 7">
    <name type="scientific">Hungatella hathewayi</name>
    <dbReference type="NCBI Taxonomy" id="154046"/>
    <lineage>
        <taxon>Bacteria</taxon>
        <taxon>Bacillati</taxon>
        <taxon>Bacillota</taxon>
        <taxon>Clostridia</taxon>
        <taxon>Lachnospirales</taxon>
        <taxon>Lachnospiraceae</taxon>
        <taxon>Hungatella</taxon>
    </lineage>
</organism>
<reference evidence="6 7" key="1">
    <citation type="submission" date="2015-09" db="EMBL/GenBank/DDBJ databases">
        <authorList>
            <consortium name="Pathogen Informatics"/>
        </authorList>
    </citation>
    <scope>NUCLEOTIDE SEQUENCE [LARGE SCALE GENOMIC DNA]</scope>
    <source>
        <strain evidence="6 7">2789STDY5608850</strain>
    </source>
</reference>
<name>A0A174B1R7_9FIRM</name>
<evidence type="ECO:0000313" key="6">
    <source>
        <dbReference type="EMBL" id="CUN94169.1"/>
    </source>
</evidence>
<dbReference type="GO" id="GO:0047571">
    <property type="term" value="F:3-oxosteroid 1-dehydrogenase activity"/>
    <property type="evidence" value="ECO:0007669"/>
    <property type="project" value="UniProtKB-EC"/>
</dbReference>
<evidence type="ECO:0000259" key="5">
    <source>
        <dbReference type="Pfam" id="PF00890"/>
    </source>
</evidence>
<dbReference type="Gene3D" id="3.90.700.10">
    <property type="entry name" value="Succinate dehydrogenase/fumarate reductase flavoprotein, catalytic domain"/>
    <property type="match status" value="1"/>
</dbReference>
<comment type="cofactor">
    <cofactor evidence="1">
        <name>FAD</name>
        <dbReference type="ChEBI" id="CHEBI:57692"/>
    </cofactor>
</comment>
<dbReference type="SUPFAM" id="SSF56425">
    <property type="entry name" value="Succinate dehydrogenase/fumarate reductase flavoprotein, catalytic domain"/>
    <property type="match status" value="1"/>
</dbReference>
<proteinExistence type="predicted"/>
<evidence type="ECO:0000313" key="7">
    <source>
        <dbReference type="Proteomes" id="UP000095651"/>
    </source>
</evidence>
<dbReference type="PANTHER" id="PTHR43400">
    <property type="entry name" value="FUMARATE REDUCTASE"/>
    <property type="match status" value="1"/>
</dbReference>
<sequence>MNQYKGEAWLGEEPQIREETITETVSADIIVVGGGLAGVAAVRRAAEMGQKVLLFEKCRCVQARSGDFAVMDSKVAKRWGRDHLNKTEIVNNLMHDMAYKASQNILKRWSEEAGKAFDWYLEGLEDIAVLDRTDQVPPKGVKCYVQPRRLPLPEGFDNAQENFKCYQVTAWIRPSHIALCRGNFELAEKTGNVTSFFNTRVKKLLKNGDGRVEGVIAGTREGGLIKAYASKGVILATGDYMSDEAMLRRFLPGMMETPKQWTSYDMDRQPSNTGDGHKMALWAGAKLQDSPHAPCAHHMGSVFGVADFLLLNTRGKRFVNEDAPGQQLGSQIENLPDKTAWQIVDGNWRSYIPKEYPNHGSVCFVMEDEELESGTVYDKLCFIDNYIAPKYVRKAVEDGVLLEAETLEELIVKTGLPADTALASVEQYNRLCEQGEDTDYGKRKERLFAVKQGPFYAAKFTPAVMIAAMGGIQSDEEAHCYDTEGAIIPGLYAAGNVQGNRVAVDYPLTVPGLSHSLALVYGRIAVESAVKESR</sequence>
<protein>
    <submittedName>
        <fullName evidence="6">Fumarate reductase flavoprotein subunit FccA</fullName>
        <ecNumber evidence="6">1.3.99.4</ecNumber>
    </submittedName>
</protein>
<dbReference type="EMBL" id="CYZE01000003">
    <property type="protein sequence ID" value="CUN94169.1"/>
    <property type="molecule type" value="Genomic_DNA"/>
</dbReference>
<evidence type="ECO:0000256" key="1">
    <source>
        <dbReference type="ARBA" id="ARBA00001974"/>
    </source>
</evidence>
<dbReference type="InterPro" id="IPR036188">
    <property type="entry name" value="FAD/NAD-bd_sf"/>
</dbReference>
<accession>A0A174B1R7</accession>